<reference evidence="2 3" key="1">
    <citation type="journal article" date="2011" name="Int. J. Syst. Evol. Microbiol.">
        <title>Hymenobacter yonginensis sp. nov., isolated from a mesotrophic artificial lake.</title>
        <authorList>
            <person name="Joung Y."/>
            <person name="Cho S.H."/>
            <person name="Kim H."/>
            <person name="Kim S.B."/>
            <person name="Joh K."/>
        </authorList>
    </citation>
    <scope>NUCLEOTIDE SEQUENCE [LARGE SCALE GENOMIC DNA]</scope>
    <source>
        <strain evidence="2 3">KCTC 22745</strain>
    </source>
</reference>
<gene>
    <name evidence="2" type="ORF">O9Z63_20410</name>
</gene>
<geneLocation type="plasmid" evidence="2 3">
    <name>unnamed2</name>
</geneLocation>
<dbReference type="Proteomes" id="UP001211872">
    <property type="component" value="Plasmid unnamed2"/>
</dbReference>
<accession>A0ABY7PVC0</accession>
<organism evidence="2 3">
    <name type="scientific">Hymenobacter yonginensis</name>
    <dbReference type="NCBI Taxonomy" id="748197"/>
    <lineage>
        <taxon>Bacteria</taxon>
        <taxon>Pseudomonadati</taxon>
        <taxon>Bacteroidota</taxon>
        <taxon>Cytophagia</taxon>
        <taxon>Cytophagales</taxon>
        <taxon>Hymenobacteraceae</taxon>
        <taxon>Hymenobacter</taxon>
    </lineage>
</organism>
<dbReference type="EMBL" id="CP115397">
    <property type="protein sequence ID" value="WBO86848.1"/>
    <property type="molecule type" value="Genomic_DNA"/>
</dbReference>
<keyword evidence="3" id="KW-1185">Reference proteome</keyword>
<proteinExistence type="predicted"/>
<evidence type="ECO:0000313" key="3">
    <source>
        <dbReference type="Proteomes" id="UP001211872"/>
    </source>
</evidence>
<evidence type="ECO:0000256" key="1">
    <source>
        <dbReference type="SAM" id="Phobius"/>
    </source>
</evidence>
<feature type="transmembrane region" description="Helical" evidence="1">
    <location>
        <begin position="41"/>
        <end position="61"/>
    </location>
</feature>
<evidence type="ECO:0000313" key="2">
    <source>
        <dbReference type="EMBL" id="WBO86848.1"/>
    </source>
</evidence>
<keyword evidence="1" id="KW-1133">Transmembrane helix</keyword>
<keyword evidence="1" id="KW-0472">Membrane</keyword>
<name>A0ABY7PVC0_9BACT</name>
<sequence>MSSAGFTQLLLGLGRQAYWYCVDFMVNLANLTDTSYPEANTWILLLLIPGLLVSLALVRVWQRRRLRTGK</sequence>
<keyword evidence="2" id="KW-0614">Plasmid</keyword>
<dbReference type="RefSeq" id="WP_270129551.1">
    <property type="nucleotide sequence ID" value="NZ_CP115397.1"/>
</dbReference>
<protein>
    <submittedName>
        <fullName evidence="2">Uncharacterized protein</fullName>
    </submittedName>
</protein>
<keyword evidence="1" id="KW-0812">Transmembrane</keyword>